<dbReference type="PANTHER" id="PTHR46007">
    <property type="entry name" value="MEDIATOR OF RNA POLYMERASE II TRANSCRIPTION SUBUNIT 12"/>
    <property type="match status" value="1"/>
</dbReference>
<dbReference type="Proteomes" id="UP001497444">
    <property type="component" value="Unassembled WGS sequence"/>
</dbReference>
<dbReference type="InterPro" id="IPR051647">
    <property type="entry name" value="Mediator_comp_sub12"/>
</dbReference>
<feature type="compositionally biased region" description="Polar residues" evidence="1">
    <location>
        <begin position="376"/>
        <end position="392"/>
    </location>
</feature>
<feature type="region of interest" description="Disordered" evidence="1">
    <location>
        <begin position="161"/>
        <end position="250"/>
    </location>
</feature>
<feature type="compositionally biased region" description="Polar residues" evidence="1">
    <location>
        <begin position="213"/>
        <end position="224"/>
    </location>
</feature>
<evidence type="ECO:0000313" key="3">
    <source>
        <dbReference type="Proteomes" id="UP001497444"/>
    </source>
</evidence>
<feature type="compositionally biased region" description="Polar residues" evidence="1">
    <location>
        <begin position="349"/>
        <end position="362"/>
    </location>
</feature>
<feature type="compositionally biased region" description="Polar residues" evidence="1">
    <location>
        <begin position="186"/>
        <end position="196"/>
    </location>
</feature>
<dbReference type="EMBL" id="CAXAQS010000185">
    <property type="protein sequence ID" value="CAK9250531.1"/>
    <property type="molecule type" value="Genomic_DNA"/>
</dbReference>
<gene>
    <name evidence="2" type="ORF">CSSPJE1EN1_LOCUS25909</name>
</gene>
<feature type="region of interest" description="Disordered" evidence="1">
    <location>
        <begin position="349"/>
        <end position="408"/>
    </location>
</feature>
<keyword evidence="3" id="KW-1185">Reference proteome</keyword>
<reference evidence="2" key="1">
    <citation type="submission" date="2024-02" db="EMBL/GenBank/DDBJ databases">
        <authorList>
            <consortium name="ELIXIR-Norway"/>
            <consortium name="Elixir Norway"/>
        </authorList>
    </citation>
    <scope>NUCLEOTIDE SEQUENCE</scope>
</reference>
<feature type="compositionally biased region" description="Basic residues" evidence="1">
    <location>
        <begin position="172"/>
        <end position="185"/>
    </location>
</feature>
<evidence type="ECO:0000313" key="2">
    <source>
        <dbReference type="EMBL" id="CAK9250531.1"/>
    </source>
</evidence>
<name>A0ABP0V963_9BRYO</name>
<organism evidence="2 3">
    <name type="scientific">Sphagnum jensenii</name>
    <dbReference type="NCBI Taxonomy" id="128206"/>
    <lineage>
        <taxon>Eukaryota</taxon>
        <taxon>Viridiplantae</taxon>
        <taxon>Streptophyta</taxon>
        <taxon>Embryophyta</taxon>
        <taxon>Bryophyta</taxon>
        <taxon>Sphagnophytina</taxon>
        <taxon>Sphagnopsida</taxon>
        <taxon>Sphagnales</taxon>
        <taxon>Sphagnaceae</taxon>
        <taxon>Sphagnum</taxon>
    </lineage>
</organism>
<comment type="caution">
    <text evidence="2">The sequence shown here is derived from an EMBL/GenBank/DDBJ whole genome shotgun (WGS) entry which is preliminary data.</text>
</comment>
<proteinExistence type="predicted"/>
<dbReference type="PANTHER" id="PTHR46007:SF11">
    <property type="entry name" value="MEDIATOR OF RNA POLYMERASE II TRANSCRIPTION SUBUNIT 12"/>
    <property type="match status" value="1"/>
</dbReference>
<protein>
    <submittedName>
        <fullName evidence="2">Uncharacterized protein</fullName>
    </submittedName>
</protein>
<feature type="compositionally biased region" description="Low complexity" evidence="1">
    <location>
        <begin position="241"/>
        <end position="250"/>
    </location>
</feature>
<accession>A0ABP0V963</accession>
<evidence type="ECO:0000256" key="1">
    <source>
        <dbReference type="SAM" id="MobiDB-lite"/>
    </source>
</evidence>
<sequence length="475" mass="53850">MVRQLLPIVKQQCEVITCEPMGSLIDTKGNKIAGFDSIDKKQGLQVAEKQKVSPWDLLEGHKNPSPLSWTWFGAVRIERKPLRGEENHYLLSRHNHSIRKPTSYYIEPPPLPPEDVIEQIPTPTLPPVNNERIPLVHHSNQMMPNSVAMPPISMEETIRRDIMIDSGPRPVTPKKTKTPRRRRQAKNANPVNSGGQTPPIRMPTPYDQYGAPTHSQQTGPQNWYGSHPQQAPNNPPPPMPSQQAYYPQQQQMVTPRFADSRPVGHSKGALRAMLNTRLPSASQYNMQNANTPNMGPNQGMMGTAVAPQNVYQTRQPVMQIQRQMRPPQQQIQVNAPQNQMYAMQNVNQSVAPQSAQMHQMSVQPQPNYGGPPPNMSFGNSMQMQNMDQSVQMQGQPGGHPPPGYHNPSQQNQMLMRAQMQQQSQMITSQPTQQFMAQRYSFVQIFLTIIEGNDNYNYNFILSLDLNTRECRRRPM</sequence>